<feature type="signal peptide" evidence="1">
    <location>
        <begin position="1"/>
        <end position="18"/>
    </location>
</feature>
<sequence>MRMFTYLFSFSALSSSLALSSCFCKSWHLSSRTSNSWLASLAVIHCVYAVPKLGPYSGGRTDAFT</sequence>
<evidence type="ECO:0000313" key="3">
    <source>
        <dbReference type="Proteomes" id="UP000027195"/>
    </source>
</evidence>
<gene>
    <name evidence="2" type="ORF">BOTBODRAFT_473543</name>
</gene>
<proteinExistence type="predicted"/>
<name>A0A067M5G4_BOTB1</name>
<protein>
    <recommendedName>
        <fullName evidence="4">Secreted protein</fullName>
    </recommendedName>
</protein>
<dbReference type="PROSITE" id="PS51257">
    <property type="entry name" value="PROKAR_LIPOPROTEIN"/>
    <property type="match status" value="1"/>
</dbReference>
<dbReference type="HOGENOM" id="CLU_2849385_0_0_1"/>
<evidence type="ECO:0008006" key="4">
    <source>
        <dbReference type="Google" id="ProtNLM"/>
    </source>
</evidence>
<reference evidence="3" key="1">
    <citation type="journal article" date="2014" name="Proc. Natl. Acad. Sci. U.S.A.">
        <title>Extensive sampling of basidiomycete genomes demonstrates inadequacy of the white-rot/brown-rot paradigm for wood decay fungi.</title>
        <authorList>
            <person name="Riley R."/>
            <person name="Salamov A.A."/>
            <person name="Brown D.W."/>
            <person name="Nagy L.G."/>
            <person name="Floudas D."/>
            <person name="Held B.W."/>
            <person name="Levasseur A."/>
            <person name="Lombard V."/>
            <person name="Morin E."/>
            <person name="Otillar R."/>
            <person name="Lindquist E.A."/>
            <person name="Sun H."/>
            <person name="LaButti K.M."/>
            <person name="Schmutz J."/>
            <person name="Jabbour D."/>
            <person name="Luo H."/>
            <person name="Baker S.E."/>
            <person name="Pisabarro A.G."/>
            <person name="Walton J.D."/>
            <person name="Blanchette R.A."/>
            <person name="Henrissat B."/>
            <person name="Martin F."/>
            <person name="Cullen D."/>
            <person name="Hibbett D.S."/>
            <person name="Grigoriev I.V."/>
        </authorList>
    </citation>
    <scope>NUCLEOTIDE SEQUENCE [LARGE SCALE GENOMIC DNA]</scope>
    <source>
        <strain evidence="3">FD-172 SS1</strain>
    </source>
</reference>
<keyword evidence="3" id="KW-1185">Reference proteome</keyword>
<keyword evidence="1" id="KW-0732">Signal</keyword>
<evidence type="ECO:0000313" key="2">
    <source>
        <dbReference type="EMBL" id="KDQ10789.1"/>
    </source>
</evidence>
<accession>A0A067M5G4</accession>
<dbReference type="EMBL" id="KL198064">
    <property type="protein sequence ID" value="KDQ10789.1"/>
    <property type="molecule type" value="Genomic_DNA"/>
</dbReference>
<organism evidence="2 3">
    <name type="scientific">Botryobasidium botryosum (strain FD-172 SS1)</name>
    <dbReference type="NCBI Taxonomy" id="930990"/>
    <lineage>
        <taxon>Eukaryota</taxon>
        <taxon>Fungi</taxon>
        <taxon>Dikarya</taxon>
        <taxon>Basidiomycota</taxon>
        <taxon>Agaricomycotina</taxon>
        <taxon>Agaricomycetes</taxon>
        <taxon>Cantharellales</taxon>
        <taxon>Botryobasidiaceae</taxon>
        <taxon>Botryobasidium</taxon>
    </lineage>
</organism>
<dbReference type="AlphaFoldDB" id="A0A067M5G4"/>
<feature type="chain" id="PRO_5001641122" description="Secreted protein" evidence="1">
    <location>
        <begin position="19"/>
        <end position="65"/>
    </location>
</feature>
<dbReference type="InParanoid" id="A0A067M5G4"/>
<evidence type="ECO:0000256" key="1">
    <source>
        <dbReference type="SAM" id="SignalP"/>
    </source>
</evidence>
<dbReference type="Proteomes" id="UP000027195">
    <property type="component" value="Unassembled WGS sequence"/>
</dbReference>